<organism evidence="1 2">
    <name type="scientific">Papaver somniferum</name>
    <name type="common">Opium poppy</name>
    <dbReference type="NCBI Taxonomy" id="3469"/>
    <lineage>
        <taxon>Eukaryota</taxon>
        <taxon>Viridiplantae</taxon>
        <taxon>Streptophyta</taxon>
        <taxon>Embryophyta</taxon>
        <taxon>Tracheophyta</taxon>
        <taxon>Spermatophyta</taxon>
        <taxon>Magnoliopsida</taxon>
        <taxon>Ranunculales</taxon>
        <taxon>Papaveraceae</taxon>
        <taxon>Papaveroideae</taxon>
        <taxon>Papaver</taxon>
    </lineage>
</organism>
<proteinExistence type="predicted"/>
<dbReference type="Gramene" id="RZC80006">
    <property type="protein sequence ID" value="RZC80006"/>
    <property type="gene ID" value="C5167_042583"/>
</dbReference>
<reference evidence="1 2" key="1">
    <citation type="journal article" date="2018" name="Science">
        <title>The opium poppy genome and morphinan production.</title>
        <authorList>
            <person name="Guo L."/>
            <person name="Winzer T."/>
            <person name="Yang X."/>
            <person name="Li Y."/>
            <person name="Ning Z."/>
            <person name="He Z."/>
            <person name="Teodor R."/>
            <person name="Lu Y."/>
            <person name="Bowser T.A."/>
            <person name="Graham I.A."/>
            <person name="Ye K."/>
        </authorList>
    </citation>
    <scope>NUCLEOTIDE SEQUENCE [LARGE SCALE GENOMIC DNA]</scope>
    <source>
        <strain evidence="2">cv. HN1</strain>
        <tissue evidence="1">Leaves</tissue>
    </source>
</reference>
<protein>
    <submittedName>
        <fullName evidence="1">Uncharacterized protein</fullName>
    </submittedName>
</protein>
<keyword evidence="2" id="KW-1185">Reference proteome</keyword>
<dbReference type="AlphaFoldDB" id="A0A4Y7L497"/>
<accession>A0A4Y7L497</accession>
<gene>
    <name evidence="1" type="ORF">C5167_042583</name>
</gene>
<sequence length="79" mass="9261">MISMLTVCRIVIQMQFAFRLPRLFSVSGSNLRKITRFCISKTNLHQTQMDLALCLRAWYNKYLDQVLMRKGEAESSDDK</sequence>
<evidence type="ECO:0000313" key="2">
    <source>
        <dbReference type="Proteomes" id="UP000316621"/>
    </source>
</evidence>
<dbReference type="EMBL" id="CM010724">
    <property type="protein sequence ID" value="RZC80006.1"/>
    <property type="molecule type" value="Genomic_DNA"/>
</dbReference>
<name>A0A4Y7L497_PAPSO</name>
<evidence type="ECO:0000313" key="1">
    <source>
        <dbReference type="EMBL" id="RZC80006.1"/>
    </source>
</evidence>
<dbReference type="Proteomes" id="UP000316621">
    <property type="component" value="Chromosome 10"/>
</dbReference>